<evidence type="ECO:0000256" key="12">
    <source>
        <dbReference type="ARBA" id="ARBA00022898"/>
    </source>
</evidence>
<dbReference type="GO" id="GO:0004084">
    <property type="term" value="F:branched-chain-amino-acid transaminase activity"/>
    <property type="evidence" value="ECO:0007669"/>
    <property type="project" value="UniProtKB-EC"/>
</dbReference>
<comment type="caution">
    <text evidence="19">The sequence shown here is derived from an EMBL/GenBank/DDBJ whole genome shotgun (WGS) entry which is preliminary data.</text>
</comment>
<accession>A0A1A5JI79</accession>
<comment type="pathway">
    <text evidence="5">Amino-acid biosynthesis; L-leucine biosynthesis; L-leucine from 3-methyl-2-oxobutanoate: step 4/4.</text>
</comment>
<dbReference type="PANTHER" id="PTHR42743">
    <property type="entry name" value="AMINO-ACID AMINOTRANSFERASE"/>
    <property type="match status" value="1"/>
</dbReference>
<dbReference type="NCBIfam" id="NF009896">
    <property type="entry name" value="PRK13356.1"/>
    <property type="match status" value="1"/>
</dbReference>
<dbReference type="EC" id="2.6.1.42" evidence="7"/>
<dbReference type="GO" id="GO:0009097">
    <property type="term" value="P:isoleucine biosynthetic process"/>
    <property type="evidence" value="ECO:0007669"/>
    <property type="project" value="UniProtKB-UniPathway"/>
</dbReference>
<dbReference type="InterPro" id="IPR033939">
    <property type="entry name" value="BCAT_family"/>
</dbReference>
<keyword evidence="11 19" id="KW-0808">Transferase</keyword>
<keyword evidence="10" id="KW-0028">Amino-acid biosynthesis</keyword>
<dbReference type="Pfam" id="PF01063">
    <property type="entry name" value="Aminotran_4"/>
    <property type="match status" value="1"/>
</dbReference>
<dbReference type="PANTHER" id="PTHR42743:SF11">
    <property type="entry name" value="AMINODEOXYCHORISMATE LYASE"/>
    <property type="match status" value="1"/>
</dbReference>
<comment type="pathway">
    <text evidence="3">Amino-acid biosynthesis; L-isoleucine biosynthesis; L-isoleucine from 2-oxobutanoate: step 4/4.</text>
</comment>
<comment type="function">
    <text evidence="2">Acts on leucine, isoleucine and valine.</text>
</comment>
<comment type="catalytic activity">
    <reaction evidence="15">
        <text>L-isoleucine + 2-oxoglutarate = (S)-3-methyl-2-oxopentanoate + L-glutamate</text>
        <dbReference type="Rhea" id="RHEA:24801"/>
        <dbReference type="ChEBI" id="CHEBI:16810"/>
        <dbReference type="ChEBI" id="CHEBI:29985"/>
        <dbReference type="ChEBI" id="CHEBI:35146"/>
        <dbReference type="ChEBI" id="CHEBI:58045"/>
        <dbReference type="EC" id="2.6.1.42"/>
    </reaction>
</comment>
<evidence type="ECO:0000313" key="20">
    <source>
        <dbReference type="Proteomes" id="UP000093748"/>
    </source>
</evidence>
<dbReference type="GO" id="GO:0005829">
    <property type="term" value="C:cytosol"/>
    <property type="evidence" value="ECO:0007669"/>
    <property type="project" value="TreeGrafter"/>
</dbReference>
<comment type="pathway">
    <text evidence="4">Amino-acid biosynthesis; L-valine biosynthesis; L-valine from pyruvate: step 4/4.</text>
</comment>
<evidence type="ECO:0000256" key="7">
    <source>
        <dbReference type="ARBA" id="ARBA00013053"/>
    </source>
</evidence>
<evidence type="ECO:0000256" key="9">
    <source>
        <dbReference type="ARBA" id="ARBA00022576"/>
    </source>
</evidence>
<evidence type="ECO:0000256" key="10">
    <source>
        <dbReference type="ARBA" id="ARBA00022605"/>
    </source>
</evidence>
<dbReference type="UniPathway" id="UPA00047">
    <property type="reaction ID" value="UER00058"/>
</dbReference>
<evidence type="ECO:0000256" key="6">
    <source>
        <dbReference type="ARBA" id="ARBA00009320"/>
    </source>
</evidence>
<evidence type="ECO:0000256" key="2">
    <source>
        <dbReference type="ARBA" id="ARBA00003109"/>
    </source>
</evidence>
<dbReference type="UniPathway" id="UPA00049">
    <property type="reaction ID" value="UER00062"/>
</dbReference>
<dbReference type="InterPro" id="IPR050571">
    <property type="entry name" value="Class-IV_PLP-Dep_Aminotrnsfr"/>
</dbReference>
<evidence type="ECO:0000256" key="17">
    <source>
        <dbReference type="RuleBase" id="RU004106"/>
    </source>
</evidence>
<dbReference type="Gene3D" id="3.30.470.10">
    <property type="match status" value="1"/>
</dbReference>
<dbReference type="OrthoDB" id="21319at2"/>
<evidence type="ECO:0000256" key="15">
    <source>
        <dbReference type="ARBA" id="ARBA00048798"/>
    </source>
</evidence>
<gene>
    <name evidence="19" type="ORF">BAE39_13725</name>
</gene>
<dbReference type="EMBL" id="LZTJ01000012">
    <property type="protein sequence ID" value="OBP77096.1"/>
    <property type="molecule type" value="Genomic_DNA"/>
</dbReference>
<dbReference type="GO" id="GO:0009099">
    <property type="term" value="P:L-valine biosynthetic process"/>
    <property type="evidence" value="ECO:0007669"/>
    <property type="project" value="UniProtKB-UniPathway"/>
</dbReference>
<dbReference type="SUPFAM" id="SSF56752">
    <property type="entry name" value="D-aminoacid aminotransferase-like PLP-dependent enzymes"/>
    <property type="match status" value="1"/>
</dbReference>
<evidence type="ECO:0000256" key="8">
    <source>
        <dbReference type="ARBA" id="ARBA00014472"/>
    </source>
</evidence>
<evidence type="ECO:0000313" key="19">
    <source>
        <dbReference type="EMBL" id="OBP77096.1"/>
    </source>
</evidence>
<evidence type="ECO:0000256" key="16">
    <source>
        <dbReference type="ARBA" id="ARBA00049229"/>
    </source>
</evidence>
<dbReference type="InterPro" id="IPR043131">
    <property type="entry name" value="BCAT-like_N"/>
</dbReference>
<keyword evidence="13" id="KW-0100">Branched-chain amino acid biosynthesis</keyword>
<dbReference type="InterPro" id="IPR001544">
    <property type="entry name" value="Aminotrans_IV"/>
</dbReference>
<evidence type="ECO:0000256" key="11">
    <source>
        <dbReference type="ARBA" id="ARBA00022679"/>
    </source>
</evidence>
<dbReference type="PROSITE" id="PS00770">
    <property type="entry name" value="AA_TRANSFER_CLASS_4"/>
    <property type="match status" value="1"/>
</dbReference>
<sequence>MTLAAAAQSATWTFVDGDWYEGNVAILGPRSHAMWLGTSVFDGARWFEGVAPDLDLHARRVNASAIALGLKPNMSPEQIVGLTWDGLKKFDGKTAVYIRPMYWAEHGGYMGVPADPASTRFCLCLYESPMISPTGFSVTVSPFRRPTIETMPTNAKAGCLYPNNGRAILEAKMRGFDNALVLDMLGNVAETGSSNIFLVKDGHVLTPAPNGTFLSGITRSRTMTLLGEYGFKTTEKTLSVRDFLEADEIFSTGNHSKVVPITRIEDRNLQPGPVAKKARELYWDWAHSASAG</sequence>
<dbReference type="InterPro" id="IPR043132">
    <property type="entry name" value="BCAT-like_C"/>
</dbReference>
<comment type="catalytic activity">
    <reaction evidence="14">
        <text>L-valine + 2-oxoglutarate = 3-methyl-2-oxobutanoate + L-glutamate</text>
        <dbReference type="Rhea" id="RHEA:24813"/>
        <dbReference type="ChEBI" id="CHEBI:11851"/>
        <dbReference type="ChEBI" id="CHEBI:16810"/>
        <dbReference type="ChEBI" id="CHEBI:29985"/>
        <dbReference type="ChEBI" id="CHEBI:57762"/>
        <dbReference type="EC" id="2.6.1.42"/>
    </reaction>
</comment>
<evidence type="ECO:0000256" key="18">
    <source>
        <dbReference type="RuleBase" id="RU004516"/>
    </source>
</evidence>
<evidence type="ECO:0000256" key="1">
    <source>
        <dbReference type="ARBA" id="ARBA00001933"/>
    </source>
</evidence>
<dbReference type="UniPathway" id="UPA00048">
    <property type="reaction ID" value="UER00073"/>
</dbReference>
<protein>
    <recommendedName>
        <fullName evidence="8">Probable branched-chain-amino-acid aminotransferase</fullName>
        <ecNumber evidence="7">2.6.1.42</ecNumber>
    </recommendedName>
</protein>
<evidence type="ECO:0000256" key="4">
    <source>
        <dbReference type="ARBA" id="ARBA00004931"/>
    </source>
</evidence>
<evidence type="ECO:0000256" key="14">
    <source>
        <dbReference type="ARBA" id="ARBA00048212"/>
    </source>
</evidence>
<dbReference type="GeneID" id="66685115"/>
<keyword evidence="9 19" id="KW-0032">Aminotransferase</keyword>
<evidence type="ECO:0000256" key="13">
    <source>
        <dbReference type="ARBA" id="ARBA00023304"/>
    </source>
</evidence>
<name>A0A1A5JI79_RHILI</name>
<keyword evidence="12 18" id="KW-0663">Pyridoxal phosphate</keyword>
<comment type="similarity">
    <text evidence="6 17">Belongs to the class-IV pyridoxal-phosphate-dependent aminotransferase family.</text>
</comment>
<dbReference type="Proteomes" id="UP000093748">
    <property type="component" value="Unassembled WGS sequence"/>
</dbReference>
<dbReference type="CDD" id="cd01557">
    <property type="entry name" value="BCAT_beta_family"/>
    <property type="match status" value="1"/>
</dbReference>
<dbReference type="RefSeq" id="WP_032929441.1">
    <property type="nucleotide sequence ID" value="NZ_LZTH01000012.1"/>
</dbReference>
<proteinExistence type="inferred from homology"/>
<comment type="catalytic activity">
    <reaction evidence="16">
        <text>L-leucine + 2-oxoglutarate = 4-methyl-2-oxopentanoate + L-glutamate</text>
        <dbReference type="Rhea" id="RHEA:18321"/>
        <dbReference type="ChEBI" id="CHEBI:16810"/>
        <dbReference type="ChEBI" id="CHEBI:17865"/>
        <dbReference type="ChEBI" id="CHEBI:29985"/>
        <dbReference type="ChEBI" id="CHEBI:57427"/>
        <dbReference type="EC" id="2.6.1.42"/>
    </reaction>
</comment>
<dbReference type="AlphaFoldDB" id="A0A1A5JI79"/>
<dbReference type="Gene3D" id="3.20.10.10">
    <property type="entry name" value="D-amino Acid Aminotransferase, subunit A, domain 2"/>
    <property type="match status" value="1"/>
</dbReference>
<organism evidence="19 20">
    <name type="scientific">Rhizobium loti</name>
    <name type="common">Mesorhizobium loti</name>
    <dbReference type="NCBI Taxonomy" id="381"/>
    <lineage>
        <taxon>Bacteria</taxon>
        <taxon>Pseudomonadati</taxon>
        <taxon>Pseudomonadota</taxon>
        <taxon>Alphaproteobacteria</taxon>
        <taxon>Hyphomicrobiales</taxon>
        <taxon>Phyllobacteriaceae</taxon>
        <taxon>Mesorhizobium</taxon>
    </lineage>
</organism>
<dbReference type="InterPro" id="IPR018300">
    <property type="entry name" value="Aminotrans_IV_CS"/>
</dbReference>
<dbReference type="InterPro" id="IPR036038">
    <property type="entry name" value="Aminotransferase-like"/>
</dbReference>
<comment type="cofactor">
    <cofactor evidence="1 18">
        <name>pyridoxal 5'-phosphate</name>
        <dbReference type="ChEBI" id="CHEBI:597326"/>
    </cofactor>
</comment>
<evidence type="ECO:0000256" key="5">
    <source>
        <dbReference type="ARBA" id="ARBA00005072"/>
    </source>
</evidence>
<evidence type="ECO:0000256" key="3">
    <source>
        <dbReference type="ARBA" id="ARBA00004824"/>
    </source>
</evidence>
<dbReference type="GO" id="GO:0009098">
    <property type="term" value="P:L-leucine biosynthetic process"/>
    <property type="evidence" value="ECO:0007669"/>
    <property type="project" value="UniProtKB-UniPathway"/>
</dbReference>
<reference evidence="20" key="1">
    <citation type="submission" date="2016-06" db="EMBL/GenBank/DDBJ databases">
        <title>NZP2037 Pacbio-Illumina hybrid assembly.</title>
        <authorList>
            <person name="Ramsay J.P."/>
        </authorList>
    </citation>
    <scope>NUCLEOTIDE SEQUENCE [LARGE SCALE GENOMIC DNA]</scope>
    <source>
        <strain evidence="20">R7ANS::ICEMlSym2042</strain>
    </source>
</reference>